<dbReference type="SUPFAM" id="SSF53335">
    <property type="entry name" value="S-adenosyl-L-methionine-dependent methyltransferases"/>
    <property type="match status" value="1"/>
</dbReference>
<evidence type="ECO:0000256" key="13">
    <source>
        <dbReference type="ARBA" id="ARBA00048418"/>
    </source>
</evidence>
<dbReference type="PANTHER" id="PTHR21404:SF3">
    <property type="entry name" value="SMALL RNA 2'-O-METHYLTRANSFERASE"/>
    <property type="match status" value="1"/>
</dbReference>
<keyword evidence="9" id="KW-0694">RNA-binding</keyword>
<keyword evidence="6" id="KW-0949">S-adenosyl-L-methionine</keyword>
<dbReference type="GO" id="GO:0003723">
    <property type="term" value="F:RNA binding"/>
    <property type="evidence" value="ECO:0007669"/>
    <property type="project" value="UniProtKB-KW"/>
</dbReference>
<keyword evidence="15" id="KW-1185">Reference proteome</keyword>
<evidence type="ECO:0000256" key="10">
    <source>
        <dbReference type="ARBA" id="ARBA00023158"/>
    </source>
</evidence>
<sequence>MNPVFTPPLHLQRHQFVVDFVRKTKPKKVADLGCGECKLLKQLKFHRSIELLVGVDINGAKIKKHVHGLAPLSTDYLQPTNHQLHVELYQGSVTQRDARLRGFDLVTSMELIEHLTLPDVEHFSSVVFGYMSPASVIISTPNSEFNRLLPGLTGFRNYDHKFEWNRSQFRSWAVKVCLDHGYEVEFTGVGEPPQNQLESVGFCTQIGVFHRLKGSSHGNVLPGSEDEVFSYTSVYSINYPSLHDNNTLCKVLMSEVLYWAHQMTNRLIFFTLCLRLCYSFRFVLVPLDGLWSCCPKIRELSGSVENLKQLLMDQPQVNLSQDGSSLLVKCEEQEQVDCDLEDDKGTRAVPVSCPAEPEEDWEADI</sequence>
<evidence type="ECO:0000256" key="1">
    <source>
        <dbReference type="ARBA" id="ARBA00001946"/>
    </source>
</evidence>
<dbReference type="GO" id="GO:0043487">
    <property type="term" value="P:regulation of RNA stability"/>
    <property type="evidence" value="ECO:0007669"/>
    <property type="project" value="Ensembl"/>
</dbReference>
<dbReference type="Proteomes" id="UP000265020">
    <property type="component" value="Unassembled WGS sequence"/>
</dbReference>
<dbReference type="GO" id="GO:0090486">
    <property type="term" value="F:small RNA 2'-O-methyltransferase activity"/>
    <property type="evidence" value="ECO:0007669"/>
    <property type="project" value="UniProtKB-EC"/>
</dbReference>
<evidence type="ECO:0000256" key="5">
    <source>
        <dbReference type="ARBA" id="ARBA00022679"/>
    </source>
</evidence>
<proteinExistence type="inferred from homology"/>
<dbReference type="Gene3D" id="3.40.50.150">
    <property type="entry name" value="Vaccinia Virus protein VP39"/>
    <property type="match status" value="1"/>
</dbReference>
<name>A0A3Q2GI63_CYPVA</name>
<evidence type="ECO:0000256" key="11">
    <source>
        <dbReference type="ARBA" id="ARBA00029981"/>
    </source>
</evidence>
<dbReference type="InterPro" id="IPR026610">
    <property type="entry name" value="Hen1"/>
</dbReference>
<accession>A0A3Q2GI63</accession>
<dbReference type="EC" id="2.1.1.386" evidence="12"/>
<evidence type="ECO:0000313" key="15">
    <source>
        <dbReference type="Proteomes" id="UP000265020"/>
    </source>
</evidence>
<dbReference type="Ensembl" id="ENSCVAT00000029400.1">
    <property type="protein sequence ID" value="ENSCVAP00000026480.1"/>
    <property type="gene ID" value="ENSCVAG00000012108.1"/>
</dbReference>
<keyword evidence="5" id="KW-0808">Transferase</keyword>
<comment type="cofactor">
    <cofactor evidence="1">
        <name>Mg(2+)</name>
        <dbReference type="ChEBI" id="CHEBI:18420"/>
    </cofactor>
</comment>
<evidence type="ECO:0000256" key="2">
    <source>
        <dbReference type="ARBA" id="ARBA00009026"/>
    </source>
</evidence>
<dbReference type="STRING" id="28743.ENSCVAP00000026480"/>
<evidence type="ECO:0000256" key="8">
    <source>
        <dbReference type="ARBA" id="ARBA00022842"/>
    </source>
</evidence>
<dbReference type="GO" id="GO:0030422">
    <property type="term" value="P:siRNA processing"/>
    <property type="evidence" value="ECO:0007669"/>
    <property type="project" value="TreeGrafter"/>
</dbReference>
<dbReference type="GO" id="GO:0043186">
    <property type="term" value="C:P granule"/>
    <property type="evidence" value="ECO:0007669"/>
    <property type="project" value="Ensembl"/>
</dbReference>
<dbReference type="GO" id="GO:0140990">
    <property type="term" value="P:primary piRNA processing"/>
    <property type="evidence" value="ECO:0007669"/>
    <property type="project" value="Ensembl"/>
</dbReference>
<comment type="similarity">
    <text evidence="2">Belongs to the methyltransferase superfamily. HEN1 family.</text>
</comment>
<evidence type="ECO:0000256" key="9">
    <source>
        <dbReference type="ARBA" id="ARBA00022884"/>
    </source>
</evidence>
<dbReference type="InterPro" id="IPR029063">
    <property type="entry name" value="SAM-dependent_MTases_sf"/>
</dbReference>
<evidence type="ECO:0000256" key="12">
    <source>
        <dbReference type="ARBA" id="ARBA00035025"/>
    </source>
</evidence>
<dbReference type="FunFam" id="3.40.50.150:FF:000124">
    <property type="entry name" value="HEN methyltransferase 1"/>
    <property type="match status" value="1"/>
</dbReference>
<reference evidence="14" key="2">
    <citation type="submission" date="2025-09" db="UniProtKB">
        <authorList>
            <consortium name="Ensembl"/>
        </authorList>
    </citation>
    <scope>IDENTIFICATION</scope>
</reference>
<dbReference type="GeneTree" id="ENSGT00390000004798"/>
<dbReference type="GO" id="GO:0005634">
    <property type="term" value="C:nucleus"/>
    <property type="evidence" value="ECO:0007669"/>
    <property type="project" value="TreeGrafter"/>
</dbReference>
<comment type="catalytic activity">
    <reaction evidence="13">
        <text>small RNA 3'-end nucleotide + S-adenosyl-L-methionine = small RNA 3'-end 2'-O-methylnucleotide + S-adenosyl-L-homocysteine + H(+)</text>
        <dbReference type="Rhea" id="RHEA:37887"/>
        <dbReference type="Rhea" id="RHEA-COMP:10415"/>
        <dbReference type="Rhea" id="RHEA-COMP:10416"/>
        <dbReference type="ChEBI" id="CHEBI:15378"/>
        <dbReference type="ChEBI" id="CHEBI:57856"/>
        <dbReference type="ChEBI" id="CHEBI:59789"/>
        <dbReference type="ChEBI" id="CHEBI:74896"/>
        <dbReference type="ChEBI" id="CHEBI:74898"/>
        <dbReference type="EC" id="2.1.1.386"/>
    </reaction>
</comment>
<organism evidence="14 15">
    <name type="scientific">Cyprinodon variegatus</name>
    <name type="common">Sheepshead minnow</name>
    <dbReference type="NCBI Taxonomy" id="28743"/>
    <lineage>
        <taxon>Eukaryota</taxon>
        <taxon>Metazoa</taxon>
        <taxon>Chordata</taxon>
        <taxon>Craniata</taxon>
        <taxon>Vertebrata</taxon>
        <taxon>Euteleostomi</taxon>
        <taxon>Actinopterygii</taxon>
        <taxon>Neopterygii</taxon>
        <taxon>Teleostei</taxon>
        <taxon>Neoteleostei</taxon>
        <taxon>Acanthomorphata</taxon>
        <taxon>Ovalentaria</taxon>
        <taxon>Atherinomorphae</taxon>
        <taxon>Cyprinodontiformes</taxon>
        <taxon>Cyprinodontidae</taxon>
        <taxon>Cyprinodon</taxon>
    </lineage>
</organism>
<dbReference type="AlphaFoldDB" id="A0A3Q2GI63"/>
<dbReference type="GO" id="GO:0048599">
    <property type="term" value="P:oocyte development"/>
    <property type="evidence" value="ECO:0007669"/>
    <property type="project" value="Ensembl"/>
</dbReference>
<evidence type="ECO:0000256" key="3">
    <source>
        <dbReference type="ARBA" id="ARBA00021330"/>
    </source>
</evidence>
<dbReference type="PANTHER" id="PTHR21404">
    <property type="entry name" value="HEN1"/>
    <property type="match status" value="1"/>
</dbReference>
<keyword evidence="8" id="KW-0460">Magnesium</keyword>
<dbReference type="GO" id="GO:0001510">
    <property type="term" value="P:RNA methylation"/>
    <property type="evidence" value="ECO:0007669"/>
    <property type="project" value="Ensembl"/>
</dbReference>
<evidence type="ECO:0000313" key="14">
    <source>
        <dbReference type="Ensembl" id="ENSCVAP00000026480.1"/>
    </source>
</evidence>
<keyword evidence="10" id="KW-0943">RNA-mediated gene silencing</keyword>
<evidence type="ECO:0000256" key="6">
    <source>
        <dbReference type="ARBA" id="ARBA00022691"/>
    </source>
</evidence>
<protein>
    <recommendedName>
        <fullName evidence="3">Small RNA 2'-O-methyltransferase</fullName>
        <ecNumber evidence="12">2.1.1.386</ecNumber>
    </recommendedName>
    <alternativeName>
        <fullName evidence="11">HEN1 methyltransferase homolog 1</fullName>
    </alternativeName>
</protein>
<evidence type="ECO:0000256" key="7">
    <source>
        <dbReference type="ARBA" id="ARBA00022723"/>
    </source>
</evidence>
<evidence type="ECO:0000256" key="4">
    <source>
        <dbReference type="ARBA" id="ARBA00022603"/>
    </source>
</evidence>
<reference evidence="14" key="1">
    <citation type="submission" date="2025-08" db="UniProtKB">
        <authorList>
            <consortium name="Ensembl"/>
        </authorList>
    </citation>
    <scope>IDENTIFICATION</scope>
</reference>
<dbReference type="OMA" id="HQFVVDF"/>
<keyword evidence="7" id="KW-0479">Metal-binding</keyword>
<keyword evidence="4" id="KW-0489">Methyltransferase</keyword>
<dbReference type="GO" id="GO:0046872">
    <property type="term" value="F:metal ion binding"/>
    <property type="evidence" value="ECO:0007669"/>
    <property type="project" value="UniProtKB-KW"/>
</dbReference>